<dbReference type="InterPro" id="IPR013216">
    <property type="entry name" value="Methyltransf_11"/>
</dbReference>
<comment type="caution">
    <text evidence="2">The sequence shown here is derived from an EMBL/GenBank/DDBJ whole genome shotgun (WGS) entry which is preliminary data.</text>
</comment>
<reference evidence="2 3" key="1">
    <citation type="journal article" date="2013" name="Biodegradation">
        <title>Quantitative proteomic analysis of ibuprofen-degrading Patulibacter sp. strain I11.</title>
        <authorList>
            <person name="Almeida B."/>
            <person name="Kjeldal H."/>
            <person name="Lolas I."/>
            <person name="Knudsen A.D."/>
            <person name="Carvalho G."/>
            <person name="Nielsen K.L."/>
            <person name="Barreto Crespo M.T."/>
            <person name="Stensballe A."/>
            <person name="Nielsen J.L."/>
        </authorList>
    </citation>
    <scope>NUCLEOTIDE SEQUENCE [LARGE SCALE GENOMIC DNA]</scope>
    <source>
        <strain evidence="2 3">I11</strain>
    </source>
</reference>
<dbReference type="EMBL" id="AGUD01000034">
    <property type="protein sequence ID" value="EHN12333.1"/>
    <property type="molecule type" value="Genomic_DNA"/>
</dbReference>
<gene>
    <name evidence="2" type="ORF">PAI11_07950</name>
</gene>
<dbReference type="OrthoDB" id="9795634at2"/>
<name>H0E1Y3_9ACTN</name>
<dbReference type="PANTHER" id="PTHR43591">
    <property type="entry name" value="METHYLTRANSFERASE"/>
    <property type="match status" value="1"/>
</dbReference>
<proteinExistence type="predicted"/>
<dbReference type="PANTHER" id="PTHR43591:SF24">
    <property type="entry name" value="2-METHOXY-6-POLYPRENYL-1,4-BENZOQUINOL METHYLASE, MITOCHONDRIAL"/>
    <property type="match status" value="1"/>
</dbReference>
<dbReference type="Pfam" id="PF08241">
    <property type="entry name" value="Methyltransf_11"/>
    <property type="match status" value="1"/>
</dbReference>
<dbReference type="Proteomes" id="UP000005143">
    <property type="component" value="Unassembled WGS sequence"/>
</dbReference>
<evidence type="ECO:0000313" key="2">
    <source>
        <dbReference type="EMBL" id="EHN12333.1"/>
    </source>
</evidence>
<dbReference type="Gene3D" id="3.40.50.150">
    <property type="entry name" value="Vaccinia Virus protein VP39"/>
    <property type="match status" value="1"/>
</dbReference>
<dbReference type="AlphaFoldDB" id="H0E1Y3"/>
<protein>
    <recommendedName>
        <fullName evidence="1">Methyltransferase type 11 domain-containing protein</fullName>
    </recommendedName>
</protein>
<dbReference type="CDD" id="cd02440">
    <property type="entry name" value="AdoMet_MTases"/>
    <property type="match status" value="1"/>
</dbReference>
<sequence>MSQDPVWSAFAASYDELVPRLGCFRRMVDKAVAHVAGRATVVDAGCGTGLLFEPLLGVAERVVGFDPDATMRDRAAARRDRLPAAAAGRVSVLDGRAERFPDAIAEPVDAILLLNVLFNVADPDVVLAECARHLRPGGRLILTGPRQPPDLAAVIERSIVEWRAAGTYDDSHRAAIDQHLAAARRIVVEPGHMRHFFEPGALVERLRGHGLERVVAADGEDYFGQNFHVCVER</sequence>
<feature type="domain" description="Methyltransferase type 11" evidence="1">
    <location>
        <begin position="42"/>
        <end position="142"/>
    </location>
</feature>
<evidence type="ECO:0000313" key="3">
    <source>
        <dbReference type="Proteomes" id="UP000005143"/>
    </source>
</evidence>
<dbReference type="RefSeq" id="WP_007571159.1">
    <property type="nucleotide sequence ID" value="NZ_AGUD01000034.1"/>
</dbReference>
<organism evidence="2 3">
    <name type="scientific">Patulibacter medicamentivorans</name>
    <dbReference type="NCBI Taxonomy" id="1097667"/>
    <lineage>
        <taxon>Bacteria</taxon>
        <taxon>Bacillati</taxon>
        <taxon>Actinomycetota</taxon>
        <taxon>Thermoleophilia</taxon>
        <taxon>Solirubrobacterales</taxon>
        <taxon>Patulibacteraceae</taxon>
        <taxon>Patulibacter</taxon>
    </lineage>
</organism>
<keyword evidence="3" id="KW-1185">Reference proteome</keyword>
<dbReference type="SUPFAM" id="SSF53335">
    <property type="entry name" value="S-adenosyl-L-methionine-dependent methyltransferases"/>
    <property type="match status" value="1"/>
</dbReference>
<evidence type="ECO:0000259" key="1">
    <source>
        <dbReference type="Pfam" id="PF08241"/>
    </source>
</evidence>
<dbReference type="GO" id="GO:0008757">
    <property type="term" value="F:S-adenosylmethionine-dependent methyltransferase activity"/>
    <property type="evidence" value="ECO:0007669"/>
    <property type="project" value="InterPro"/>
</dbReference>
<dbReference type="InterPro" id="IPR029063">
    <property type="entry name" value="SAM-dependent_MTases_sf"/>
</dbReference>
<accession>H0E1Y3</accession>